<evidence type="ECO:0000256" key="7">
    <source>
        <dbReference type="ARBA" id="ARBA00022842"/>
    </source>
</evidence>
<dbReference type="GO" id="GO:0046872">
    <property type="term" value="F:metal ion binding"/>
    <property type="evidence" value="ECO:0007669"/>
    <property type="project" value="UniProtKB-KW"/>
</dbReference>
<evidence type="ECO:0000256" key="1">
    <source>
        <dbReference type="ARBA" id="ARBA00022578"/>
    </source>
</evidence>
<dbReference type="InterPro" id="IPR036397">
    <property type="entry name" value="RNaseH_sf"/>
</dbReference>
<dbReference type="GO" id="GO:0003887">
    <property type="term" value="F:DNA-directed DNA polymerase activity"/>
    <property type="evidence" value="ECO:0007669"/>
    <property type="project" value="UniProtKB-KW"/>
</dbReference>
<sequence length="506" mass="57808">MDDGLYVVSHIADGYQETAFPGTELDTPAQDTEVLHTPDESELKAGEKERYLLYHRRFAHLGPAKIAKLHEVTTLEKKIQVPEKKEICEVYALTKMRNSIPKQLRDHKDEKLALVQFDVAGPFPTSLRGNRWFLLIIDSYTRKNWVVPLKQKGDAQKELRAWKIFVEHQTDEKVRAAGTDNAPELLQQVEEWRVTQGVELQPTTIASSHQNGPAKRNIQTAEADMRAMLKDAGLPIEFWDEAVEADAYLRNRTSTGPTIDGKQVSPEEAFTGRTPSIDHIRFTQLPSLWHLSPDNLSQLCDTLLSRMALVETQRSTKTVVILTKPEDWSLWLFQHKDKAVSHGVWEYCNPAVSTPPTLTPKPERPILPDGDLTAEVLQVQRMKLSEWEWKYKEWHQKDKALKEICTDVASTISTSLIPLIQNDATAHARLAKLRAHIVPSDPTRRRELRVKYDALRSPKPRNTSVDKWLDEWICVTDLMAMLDMPEMKGGQVQEEFLVTANKLHET</sequence>
<proteinExistence type="predicted"/>
<keyword evidence="1" id="KW-0815">Transposition</keyword>
<keyword evidence="13" id="KW-0233">DNA recombination</keyword>
<keyword evidence="8" id="KW-0694">RNA-binding</keyword>
<dbReference type="SUPFAM" id="SSF53098">
    <property type="entry name" value="Ribonuclease H-like"/>
    <property type="match status" value="1"/>
</dbReference>
<keyword evidence="6" id="KW-0378">Hydrolase</keyword>
<dbReference type="AlphaFoldDB" id="A0A834VTD7"/>
<dbReference type="PANTHER" id="PTHR42648:SF11">
    <property type="entry name" value="TRANSPOSON TY4-P GAG-POL POLYPROTEIN"/>
    <property type="match status" value="1"/>
</dbReference>
<dbReference type="RefSeq" id="XP_065963781.1">
    <property type="nucleotide sequence ID" value="XM_066105154.1"/>
</dbReference>
<dbReference type="GO" id="GO:0015074">
    <property type="term" value="P:DNA integration"/>
    <property type="evidence" value="ECO:0007669"/>
    <property type="project" value="UniProtKB-KW"/>
</dbReference>
<dbReference type="Proteomes" id="UP000245464">
    <property type="component" value="Chromosome 2"/>
</dbReference>
<organism evidence="17 18">
    <name type="scientific">Pyrenophora tritici-repentis</name>
    <dbReference type="NCBI Taxonomy" id="45151"/>
    <lineage>
        <taxon>Eukaryota</taxon>
        <taxon>Fungi</taxon>
        <taxon>Dikarya</taxon>
        <taxon>Ascomycota</taxon>
        <taxon>Pezizomycotina</taxon>
        <taxon>Dothideomycetes</taxon>
        <taxon>Pleosporomycetidae</taxon>
        <taxon>Pleosporales</taxon>
        <taxon>Pleosporineae</taxon>
        <taxon>Pleosporaceae</taxon>
        <taxon>Pyrenophora</taxon>
    </lineage>
</organism>
<dbReference type="GO" id="GO:0003677">
    <property type="term" value="F:DNA binding"/>
    <property type="evidence" value="ECO:0007669"/>
    <property type="project" value="UniProtKB-KW"/>
</dbReference>
<evidence type="ECO:0000256" key="11">
    <source>
        <dbReference type="ARBA" id="ARBA00022932"/>
    </source>
</evidence>
<comment type="caution">
    <text evidence="17">The sequence shown here is derived from an EMBL/GenBank/DDBJ whole genome shotgun (WGS) entry which is preliminary data.</text>
</comment>
<dbReference type="PANTHER" id="PTHR42648">
    <property type="entry name" value="TRANSPOSASE, PUTATIVE-RELATED"/>
    <property type="match status" value="1"/>
</dbReference>
<evidence type="ECO:0000256" key="14">
    <source>
        <dbReference type="ARBA" id="ARBA00048173"/>
    </source>
</evidence>
<evidence type="ECO:0000256" key="5">
    <source>
        <dbReference type="ARBA" id="ARBA00022759"/>
    </source>
</evidence>
<evidence type="ECO:0000259" key="16">
    <source>
        <dbReference type="PROSITE" id="PS50994"/>
    </source>
</evidence>
<dbReference type="InterPro" id="IPR039537">
    <property type="entry name" value="Retrotran_Ty1/copia-like"/>
</dbReference>
<dbReference type="GeneID" id="90955185"/>
<name>A0A834VTD7_9PLEO</name>
<evidence type="ECO:0000256" key="6">
    <source>
        <dbReference type="ARBA" id="ARBA00022801"/>
    </source>
</evidence>
<dbReference type="InterPro" id="IPR001584">
    <property type="entry name" value="Integrase_cat-core"/>
</dbReference>
<dbReference type="GO" id="GO:0003964">
    <property type="term" value="F:RNA-directed DNA polymerase activity"/>
    <property type="evidence" value="ECO:0007669"/>
    <property type="project" value="UniProtKB-KW"/>
</dbReference>
<dbReference type="GO" id="GO:0016787">
    <property type="term" value="F:hydrolase activity"/>
    <property type="evidence" value="ECO:0007669"/>
    <property type="project" value="UniProtKB-KW"/>
</dbReference>
<dbReference type="GO" id="GO:0003723">
    <property type="term" value="F:RNA binding"/>
    <property type="evidence" value="ECO:0007669"/>
    <property type="project" value="UniProtKB-KW"/>
</dbReference>
<feature type="domain" description="Integrase catalytic" evidence="16">
    <location>
        <begin position="97"/>
        <end position="274"/>
    </location>
</feature>
<evidence type="ECO:0000256" key="15">
    <source>
        <dbReference type="ARBA" id="ARBA00049244"/>
    </source>
</evidence>
<comment type="catalytic activity">
    <reaction evidence="14">
        <text>DNA(n) + a 2'-deoxyribonucleoside 5'-triphosphate = DNA(n+1) + diphosphate</text>
        <dbReference type="Rhea" id="RHEA:22508"/>
        <dbReference type="Rhea" id="RHEA-COMP:17339"/>
        <dbReference type="Rhea" id="RHEA-COMP:17340"/>
        <dbReference type="ChEBI" id="CHEBI:33019"/>
        <dbReference type="ChEBI" id="CHEBI:61560"/>
        <dbReference type="ChEBI" id="CHEBI:173112"/>
        <dbReference type="EC" id="2.7.7.49"/>
    </reaction>
</comment>
<keyword evidence="12" id="KW-0238">DNA-binding</keyword>
<protein>
    <recommendedName>
        <fullName evidence="16">Integrase catalytic domain-containing protein</fullName>
    </recommendedName>
</protein>
<evidence type="ECO:0000256" key="9">
    <source>
        <dbReference type="ARBA" id="ARBA00022908"/>
    </source>
</evidence>
<dbReference type="GO" id="GO:0005634">
    <property type="term" value="C:nucleus"/>
    <property type="evidence" value="ECO:0007669"/>
    <property type="project" value="UniProtKB-ARBA"/>
</dbReference>
<keyword evidence="7" id="KW-0460">Magnesium</keyword>
<evidence type="ECO:0000313" key="17">
    <source>
        <dbReference type="EMBL" id="KAF7573924.1"/>
    </source>
</evidence>
<accession>A0A834VTD7</accession>
<evidence type="ECO:0000256" key="8">
    <source>
        <dbReference type="ARBA" id="ARBA00022884"/>
    </source>
</evidence>
<dbReference type="KEGG" id="ptrr:90955185"/>
<keyword evidence="2" id="KW-0548">Nucleotidyltransferase</keyword>
<evidence type="ECO:0000256" key="2">
    <source>
        <dbReference type="ARBA" id="ARBA00022695"/>
    </source>
</evidence>
<reference evidence="17 18" key="1">
    <citation type="journal article" date="2018" name="BMC Genomics">
        <title>Comparative genomics of the wheat fungal pathogen Pyrenophora tritici-repentis reveals chromosomal variations and genome plasticity.</title>
        <authorList>
            <person name="Moolhuijzen P."/>
            <person name="See P.T."/>
            <person name="Hane J.K."/>
            <person name="Shi G."/>
            <person name="Liu Z."/>
            <person name="Oliver R.P."/>
            <person name="Moffat C.S."/>
        </authorList>
    </citation>
    <scope>NUCLEOTIDE SEQUENCE [LARGE SCALE GENOMIC DNA]</scope>
    <source>
        <strain evidence="17">M4</strain>
    </source>
</reference>
<evidence type="ECO:0000256" key="3">
    <source>
        <dbReference type="ARBA" id="ARBA00022722"/>
    </source>
</evidence>
<evidence type="ECO:0000256" key="13">
    <source>
        <dbReference type="ARBA" id="ARBA00023172"/>
    </source>
</evidence>
<gene>
    <name evidence="17" type="ORF">PtrM4_055470</name>
</gene>
<dbReference type="GO" id="GO:0006310">
    <property type="term" value="P:DNA recombination"/>
    <property type="evidence" value="ECO:0007669"/>
    <property type="project" value="UniProtKB-KW"/>
</dbReference>
<evidence type="ECO:0000313" key="18">
    <source>
        <dbReference type="Proteomes" id="UP000245464"/>
    </source>
</evidence>
<keyword evidence="11" id="KW-0808">Transferase</keyword>
<keyword evidence="4" id="KW-0479">Metal-binding</keyword>
<dbReference type="GO" id="GO:0004519">
    <property type="term" value="F:endonuclease activity"/>
    <property type="evidence" value="ECO:0007669"/>
    <property type="project" value="UniProtKB-KW"/>
</dbReference>
<evidence type="ECO:0000256" key="12">
    <source>
        <dbReference type="ARBA" id="ARBA00023125"/>
    </source>
</evidence>
<dbReference type="Gene3D" id="3.30.420.10">
    <property type="entry name" value="Ribonuclease H-like superfamily/Ribonuclease H"/>
    <property type="match status" value="1"/>
</dbReference>
<evidence type="ECO:0000256" key="10">
    <source>
        <dbReference type="ARBA" id="ARBA00022918"/>
    </source>
</evidence>
<dbReference type="GO" id="GO:0032196">
    <property type="term" value="P:transposition"/>
    <property type="evidence" value="ECO:0007669"/>
    <property type="project" value="UniProtKB-KW"/>
</dbReference>
<keyword evidence="3" id="KW-0540">Nuclease</keyword>
<comment type="catalytic activity">
    <reaction evidence="15">
        <text>DNA(n) + a 2'-deoxyribonucleoside 5'-triphosphate = DNA(n+1) + diphosphate</text>
        <dbReference type="Rhea" id="RHEA:22508"/>
        <dbReference type="Rhea" id="RHEA-COMP:17339"/>
        <dbReference type="Rhea" id="RHEA-COMP:17340"/>
        <dbReference type="ChEBI" id="CHEBI:33019"/>
        <dbReference type="ChEBI" id="CHEBI:61560"/>
        <dbReference type="ChEBI" id="CHEBI:173112"/>
        <dbReference type="EC" id="2.7.7.7"/>
    </reaction>
</comment>
<keyword evidence="5" id="KW-0255">Endonuclease</keyword>
<dbReference type="PROSITE" id="PS50994">
    <property type="entry name" value="INTEGRASE"/>
    <property type="match status" value="1"/>
</dbReference>
<dbReference type="InterPro" id="IPR012337">
    <property type="entry name" value="RNaseH-like_sf"/>
</dbReference>
<dbReference type="EMBL" id="NQIK02000002">
    <property type="protein sequence ID" value="KAF7573924.1"/>
    <property type="molecule type" value="Genomic_DNA"/>
</dbReference>
<keyword evidence="10" id="KW-0695">RNA-directed DNA polymerase</keyword>
<keyword evidence="9" id="KW-0229">DNA integration</keyword>
<evidence type="ECO:0000256" key="4">
    <source>
        <dbReference type="ARBA" id="ARBA00022723"/>
    </source>
</evidence>
<keyword evidence="11" id="KW-0239">DNA-directed DNA polymerase</keyword>